<feature type="transmembrane region" description="Helical" evidence="2">
    <location>
        <begin position="402"/>
        <end position="425"/>
    </location>
</feature>
<evidence type="ECO:0000256" key="2">
    <source>
        <dbReference type="SAM" id="Phobius"/>
    </source>
</evidence>
<keyword evidence="2" id="KW-1133">Transmembrane helix</keyword>
<protein>
    <submittedName>
        <fullName evidence="3">Uncharacterized protein</fullName>
    </submittedName>
</protein>
<keyword evidence="2" id="KW-0472">Membrane</keyword>
<keyword evidence="4" id="KW-1185">Reference proteome</keyword>
<evidence type="ECO:0000313" key="4">
    <source>
        <dbReference type="Proteomes" id="UP000682877"/>
    </source>
</evidence>
<proteinExistence type="predicted"/>
<name>A0A8S1ZKX0_ARAAE</name>
<sequence length="430" mass="46342">MSWGLGWKRSSESFRLSLSYGADDLNDDPIQSPSASPFGSPTSMSSSCSSPSAVEDPELGFRIDLDWTAGDSEDQVALRLESQLMVALPAPHDTVVVELKGIGDGDGVIENVGLEMRVEKRREPLRAVTLMKAVGSGQQYDGVGVLTRLMRSDMMPAAIPAPAIDVASSCGVHWKTVTSLSLSGCGLLVMPVEVTELPLLEKLCLEHNKLSVLPPEIGKLKNLKILRGGYIYKILLPLVIPPESLHEITPVAEVTVATDVEATAGHRSGGDGGDGKKKCVCSPSKHPRSFKCRNESFFGVCGLAVASCLDMMSSKTLEVPLREISVAYRSSTHTLVAEDIVAKTALSLKNALLLAWNEDSLVLQLFLDSQFIVIPFKSLEVTVELGRILLVLSFFHLRFIPLFFALISCTAFVFAVLSVLSAVFYSCNGG</sequence>
<evidence type="ECO:0000313" key="3">
    <source>
        <dbReference type="EMBL" id="CAE5962468.1"/>
    </source>
</evidence>
<dbReference type="SUPFAM" id="SSF52058">
    <property type="entry name" value="L domain-like"/>
    <property type="match status" value="1"/>
</dbReference>
<organism evidence="3 4">
    <name type="scientific">Arabidopsis arenosa</name>
    <name type="common">Sand rock-cress</name>
    <name type="synonym">Cardaminopsis arenosa</name>
    <dbReference type="NCBI Taxonomy" id="38785"/>
    <lineage>
        <taxon>Eukaryota</taxon>
        <taxon>Viridiplantae</taxon>
        <taxon>Streptophyta</taxon>
        <taxon>Embryophyta</taxon>
        <taxon>Tracheophyta</taxon>
        <taxon>Spermatophyta</taxon>
        <taxon>Magnoliopsida</taxon>
        <taxon>eudicotyledons</taxon>
        <taxon>Gunneridae</taxon>
        <taxon>Pentapetalae</taxon>
        <taxon>rosids</taxon>
        <taxon>malvids</taxon>
        <taxon>Brassicales</taxon>
        <taxon>Brassicaceae</taxon>
        <taxon>Camelineae</taxon>
        <taxon>Arabidopsis</taxon>
    </lineage>
</organism>
<feature type="region of interest" description="Disordered" evidence="1">
    <location>
        <begin position="25"/>
        <end position="53"/>
    </location>
</feature>
<accession>A0A8S1ZKX0</accession>
<feature type="compositionally biased region" description="Low complexity" evidence="1">
    <location>
        <begin position="34"/>
        <end position="52"/>
    </location>
</feature>
<dbReference type="Proteomes" id="UP000682877">
    <property type="component" value="Chromosome 2"/>
</dbReference>
<evidence type="ECO:0000256" key="1">
    <source>
        <dbReference type="SAM" id="MobiDB-lite"/>
    </source>
</evidence>
<reference evidence="3" key="1">
    <citation type="submission" date="2021-01" db="EMBL/GenBank/DDBJ databases">
        <authorList>
            <person name="Bezrukov I."/>
        </authorList>
    </citation>
    <scope>NUCLEOTIDE SEQUENCE</scope>
</reference>
<gene>
    <name evidence="3" type="ORF">AARE701A_LOCUS4203</name>
</gene>
<keyword evidence="2" id="KW-0812">Transmembrane</keyword>
<dbReference type="InterPro" id="IPR032675">
    <property type="entry name" value="LRR_dom_sf"/>
</dbReference>
<dbReference type="Gene3D" id="3.80.10.10">
    <property type="entry name" value="Ribonuclease Inhibitor"/>
    <property type="match status" value="1"/>
</dbReference>
<dbReference type="AlphaFoldDB" id="A0A8S1ZKX0"/>
<dbReference type="EMBL" id="LR999452">
    <property type="protein sequence ID" value="CAE5962468.1"/>
    <property type="molecule type" value="Genomic_DNA"/>
</dbReference>